<reference evidence="3" key="1">
    <citation type="submission" date="2023-07" db="EMBL/GenBank/DDBJ databases">
        <title>Whole genome shotgun sequence of Streptomyces nojiriensis NBRC 13794.</title>
        <authorList>
            <person name="Komaki H."/>
            <person name="Tamura T."/>
        </authorList>
    </citation>
    <scope>NUCLEOTIDE SEQUENCE [LARGE SCALE GENOMIC DNA]</scope>
    <source>
        <strain evidence="3">NBRC 13794</strain>
    </source>
</reference>
<organism evidence="2 3">
    <name type="scientific">Streptomyces nojiriensis</name>
    <dbReference type="NCBI Taxonomy" id="66374"/>
    <lineage>
        <taxon>Bacteria</taxon>
        <taxon>Bacillati</taxon>
        <taxon>Actinomycetota</taxon>
        <taxon>Actinomycetes</taxon>
        <taxon>Kitasatosporales</taxon>
        <taxon>Streptomycetaceae</taxon>
        <taxon>Streptomyces</taxon>
    </lineage>
</organism>
<gene>
    <name evidence="2" type="ORF">Snoj_53290</name>
</gene>
<keyword evidence="3" id="KW-1185">Reference proteome</keyword>
<proteinExistence type="predicted"/>
<evidence type="ECO:0000256" key="1">
    <source>
        <dbReference type="SAM" id="MobiDB-lite"/>
    </source>
</evidence>
<name>A0ABQ3STD8_9ACTN</name>
<accession>A0ABQ3STD8</accession>
<evidence type="ECO:0000313" key="3">
    <source>
        <dbReference type="Proteomes" id="UP000613974"/>
    </source>
</evidence>
<evidence type="ECO:0000313" key="2">
    <source>
        <dbReference type="EMBL" id="GHI71411.1"/>
    </source>
</evidence>
<protein>
    <submittedName>
        <fullName evidence="2">Uncharacterized protein</fullName>
    </submittedName>
</protein>
<feature type="compositionally biased region" description="Gly residues" evidence="1">
    <location>
        <begin position="1"/>
        <end position="20"/>
    </location>
</feature>
<dbReference type="Proteomes" id="UP000613974">
    <property type="component" value="Unassembled WGS sequence"/>
</dbReference>
<feature type="region of interest" description="Disordered" evidence="1">
    <location>
        <begin position="1"/>
        <end position="24"/>
    </location>
</feature>
<comment type="caution">
    <text evidence="2">The sequence shown here is derived from an EMBL/GenBank/DDBJ whole genome shotgun (WGS) entry which is preliminary data.</text>
</comment>
<dbReference type="EMBL" id="BNEC01000005">
    <property type="protein sequence ID" value="GHI71411.1"/>
    <property type="molecule type" value="Genomic_DNA"/>
</dbReference>
<sequence>MVDGDPGAGGLPGEKAGGGTQQVAGVHQDDAAVHAFHPLPWGSSVLCGGSPSLPDPKGVEGRNSIIGVADLTVDGARGIGYAQ</sequence>